<dbReference type="SUPFAM" id="SSF49384">
    <property type="entry name" value="Carbohydrate-binding domain"/>
    <property type="match status" value="1"/>
</dbReference>
<dbReference type="InterPro" id="IPR001701">
    <property type="entry name" value="Glyco_hydro_9"/>
</dbReference>
<dbReference type="Gene3D" id="2.60.40.290">
    <property type="match status" value="1"/>
</dbReference>
<keyword evidence="6 7" id="KW-0624">Polysaccharide degradation</keyword>
<evidence type="ECO:0000259" key="10">
    <source>
        <dbReference type="PROSITE" id="PS51173"/>
    </source>
</evidence>
<evidence type="ECO:0000256" key="9">
    <source>
        <dbReference type="SAM" id="MobiDB-lite"/>
    </source>
</evidence>
<dbReference type="InterPro" id="IPR008965">
    <property type="entry name" value="CBM2/CBM3_carb-bd_dom_sf"/>
</dbReference>
<dbReference type="RefSeq" id="WP_345709086.1">
    <property type="nucleotide sequence ID" value="NZ_BAABKV010000001.1"/>
</dbReference>
<dbReference type="SUPFAM" id="SSF81296">
    <property type="entry name" value="E set domains"/>
    <property type="match status" value="1"/>
</dbReference>
<dbReference type="Pfam" id="PF00759">
    <property type="entry name" value="Glyco_hydro_9"/>
    <property type="match status" value="1"/>
</dbReference>
<feature type="domain" description="CBM2" evidence="10">
    <location>
        <begin position="724"/>
        <end position="832"/>
    </location>
</feature>
<dbReference type="Pfam" id="PF00553">
    <property type="entry name" value="CBM_2"/>
    <property type="match status" value="1"/>
</dbReference>
<organism evidence="11 12">
    <name type="scientific">Kitasatospora paranensis</name>
    <dbReference type="NCBI Taxonomy" id="258053"/>
    <lineage>
        <taxon>Bacteria</taxon>
        <taxon>Bacillati</taxon>
        <taxon>Actinomycetota</taxon>
        <taxon>Actinomycetes</taxon>
        <taxon>Kitasatosporales</taxon>
        <taxon>Streptomycetaceae</taxon>
        <taxon>Kitasatospora</taxon>
    </lineage>
</organism>
<comment type="similarity">
    <text evidence="1 7 8">Belongs to the glycosyl hydrolase 9 (cellulase E) family.</text>
</comment>
<dbReference type="Gene3D" id="2.60.40.10">
    <property type="entry name" value="Immunoglobulins"/>
    <property type="match status" value="1"/>
</dbReference>
<dbReference type="EMBL" id="JBHTAJ010000013">
    <property type="protein sequence ID" value="MFC7179737.1"/>
    <property type="molecule type" value="Genomic_DNA"/>
</dbReference>
<evidence type="ECO:0000256" key="4">
    <source>
        <dbReference type="ARBA" id="ARBA00023277"/>
    </source>
</evidence>
<dbReference type="InterPro" id="IPR004197">
    <property type="entry name" value="Cellulase_Ig-like"/>
</dbReference>
<evidence type="ECO:0000313" key="12">
    <source>
        <dbReference type="Proteomes" id="UP001596435"/>
    </source>
</evidence>
<sequence>MPRVIPSPRPARRPARRTAAVLAGLALAAAGLAAFPTGALAAGTTTAAATGSGTPVRVNQLGYLPDGPKRATVVSSATAPLAWQLRNAAGATVASGTTTVHGADAASGDATHLVDFSAYTGTGTGFTLVVDGQASYPFDISAALYDGLRADSMSFFYQQRSGIAIDAALAGSAYARPAGHLGVAPNKGDTSVPCQAGVCDYSLDVRGGWYDAGDQGKYVVNGGIATWELVNSFERAHRAGTDAGQGDSTLRVPERGNGTPDVLDEARWELDFLMRMQVPDGKPMAGMAFHKVHDAQWTGLPTRPDQDSQQRELHKPSTAATLNLAATAAQCARVYAPYDSAFAARCLDSARRAWTAAKANPNVLAPATDSTGGGAYDDTQVGDEFYWAAAELYATTGESQYRDAVTSSPYHAGAAGGFYWGDTATLGRITLATVPGVGLAADDLARIRASLTTAADGYLATMSGQGYAVPIPADGYVWGSNSSVADNAMVIAVAYELTGQQRYRAGALESLDYLLGRNALNQSYVTGYGEHASENEHHRFWAHENDASLPHPPAGSIAGGPNSGLQDPVAAAQLTGCAPAKCYVDDIGSYSTNEVAINWNAPLAWLAAFAADRPAGTQPVTPKAVVAPAAVTVPEGSSATVAVHLSAQPAQNVTVTVARASGDTDLTVAGGSTLVFTPANWSTAQQVTVAAAQDADTTAGTASFAVTGTGVDGTSFTATEADDDTPPAASCSVGYRVDSSWANGFTATVTVKNTGPGPVTGWTLAWAFAGDQRIGNAWNATVTQTGAAVTARDAGWNGTLAPGASASFGFQAAYSGGNTAPTQFTVNGAACA</sequence>
<evidence type="ECO:0000256" key="5">
    <source>
        <dbReference type="ARBA" id="ARBA00023295"/>
    </source>
</evidence>
<reference evidence="12" key="1">
    <citation type="journal article" date="2019" name="Int. J. Syst. Evol. Microbiol.">
        <title>The Global Catalogue of Microorganisms (GCM) 10K type strain sequencing project: providing services to taxonomists for standard genome sequencing and annotation.</title>
        <authorList>
            <consortium name="The Broad Institute Genomics Platform"/>
            <consortium name="The Broad Institute Genome Sequencing Center for Infectious Disease"/>
            <person name="Wu L."/>
            <person name="Ma J."/>
        </authorList>
    </citation>
    <scope>NUCLEOTIDE SEQUENCE [LARGE SCALE GENOMIC DNA]</scope>
    <source>
        <strain evidence="12">CGMCC 1.12859</strain>
    </source>
</reference>
<evidence type="ECO:0000256" key="1">
    <source>
        <dbReference type="ARBA" id="ARBA00007072"/>
    </source>
</evidence>
<dbReference type="InterPro" id="IPR001919">
    <property type="entry name" value="CBD2"/>
</dbReference>
<comment type="catalytic activity">
    <reaction evidence="8">
        <text>Endohydrolysis of (1-&gt;4)-beta-D-glucosidic linkages in cellulose, lichenin and cereal beta-D-glucans.</text>
        <dbReference type="EC" id="3.2.1.4"/>
    </reaction>
</comment>
<evidence type="ECO:0000256" key="2">
    <source>
        <dbReference type="ARBA" id="ARBA00022729"/>
    </source>
</evidence>
<dbReference type="InterPro" id="IPR014756">
    <property type="entry name" value="Ig_E-set"/>
</dbReference>
<comment type="caution">
    <text evidence="11">The sequence shown here is derived from an EMBL/GenBank/DDBJ whole genome shotgun (WGS) entry which is preliminary data.</text>
</comment>
<accession>A0ABW2FTL0</accession>
<dbReference type="InterPro" id="IPR012291">
    <property type="entry name" value="CBM2_carb-bd_dom_sf"/>
</dbReference>
<dbReference type="PROSITE" id="PS51173">
    <property type="entry name" value="CBM2"/>
    <property type="match status" value="1"/>
</dbReference>
<name>A0ABW2FTL0_9ACTN</name>
<feature type="chain" id="PRO_5044991790" description="Endoglucanase" evidence="8">
    <location>
        <begin position="42"/>
        <end position="832"/>
    </location>
</feature>
<feature type="active site" evidence="7">
    <location>
        <position position="594"/>
    </location>
</feature>
<evidence type="ECO:0000313" key="11">
    <source>
        <dbReference type="EMBL" id="MFC7179737.1"/>
    </source>
</evidence>
<dbReference type="EC" id="3.2.1.4" evidence="8"/>
<keyword evidence="5 7" id="KW-0326">Glycosidase</keyword>
<evidence type="ECO:0000256" key="8">
    <source>
        <dbReference type="RuleBase" id="RU361166"/>
    </source>
</evidence>
<protein>
    <recommendedName>
        <fullName evidence="8">Endoglucanase</fullName>
        <ecNumber evidence="8">3.2.1.4</ecNumber>
    </recommendedName>
</protein>
<dbReference type="PROSITE" id="PS00698">
    <property type="entry name" value="GH9_3"/>
    <property type="match status" value="1"/>
</dbReference>
<evidence type="ECO:0000256" key="6">
    <source>
        <dbReference type="ARBA" id="ARBA00023326"/>
    </source>
</evidence>
<dbReference type="SUPFAM" id="SSF48208">
    <property type="entry name" value="Six-hairpin glycosidases"/>
    <property type="match status" value="1"/>
</dbReference>
<gene>
    <name evidence="11" type="ORF">ACFQMG_09190</name>
</gene>
<keyword evidence="3 7" id="KW-0378">Hydrolase</keyword>
<dbReference type="SMART" id="SM00637">
    <property type="entry name" value="CBD_II"/>
    <property type="match status" value="1"/>
</dbReference>
<dbReference type="GO" id="GO:0016787">
    <property type="term" value="F:hydrolase activity"/>
    <property type="evidence" value="ECO:0007669"/>
    <property type="project" value="UniProtKB-KW"/>
</dbReference>
<keyword evidence="4 7" id="KW-0119">Carbohydrate metabolism</keyword>
<dbReference type="InterPro" id="IPR018366">
    <property type="entry name" value="CBM2_CS"/>
</dbReference>
<dbReference type="InterPro" id="IPR006311">
    <property type="entry name" value="TAT_signal"/>
</dbReference>
<keyword evidence="12" id="KW-1185">Reference proteome</keyword>
<feature type="region of interest" description="Disordered" evidence="9">
    <location>
        <begin position="240"/>
        <end position="261"/>
    </location>
</feature>
<dbReference type="Proteomes" id="UP001596435">
    <property type="component" value="Unassembled WGS sequence"/>
</dbReference>
<keyword evidence="2 8" id="KW-0732">Signal</keyword>
<dbReference type="PROSITE" id="PS51318">
    <property type="entry name" value="TAT"/>
    <property type="match status" value="1"/>
</dbReference>
<feature type="active site" evidence="7">
    <location>
        <position position="585"/>
    </location>
</feature>
<dbReference type="InterPro" id="IPR012341">
    <property type="entry name" value="6hp_glycosidase-like_sf"/>
</dbReference>
<dbReference type="Gene3D" id="1.50.10.10">
    <property type="match status" value="1"/>
</dbReference>
<evidence type="ECO:0000256" key="3">
    <source>
        <dbReference type="ARBA" id="ARBA00022801"/>
    </source>
</evidence>
<dbReference type="CDD" id="cd02850">
    <property type="entry name" value="E_set_Cellulase_N"/>
    <property type="match status" value="1"/>
</dbReference>
<evidence type="ECO:0000256" key="7">
    <source>
        <dbReference type="PROSITE-ProRule" id="PRU10060"/>
    </source>
</evidence>
<feature type="signal peptide" evidence="8">
    <location>
        <begin position="1"/>
        <end position="41"/>
    </location>
</feature>
<dbReference type="InterPro" id="IPR008928">
    <property type="entry name" value="6-hairpin_glycosidase_sf"/>
</dbReference>
<dbReference type="PROSITE" id="PS00561">
    <property type="entry name" value="CBM2_A"/>
    <property type="match status" value="1"/>
</dbReference>
<keyword evidence="8" id="KW-0136">Cellulose degradation</keyword>
<dbReference type="Pfam" id="PF02927">
    <property type="entry name" value="CelD_N"/>
    <property type="match status" value="1"/>
</dbReference>
<proteinExistence type="inferred from homology"/>
<dbReference type="PANTHER" id="PTHR22298">
    <property type="entry name" value="ENDO-1,4-BETA-GLUCANASE"/>
    <property type="match status" value="1"/>
</dbReference>
<dbReference type="InterPro" id="IPR013783">
    <property type="entry name" value="Ig-like_fold"/>
</dbReference>
<dbReference type="InterPro" id="IPR033126">
    <property type="entry name" value="Glyco_hydro_9_Asp/Glu_AS"/>
</dbReference>